<sequence length="132" mass="14246">MVVDTSAIFAFLAAEPEAEMLARRMQADPVFVSAPTWVESGIVVGNRLGLDGTRRLHALAAGLQFEIVAFDRQLAEVAVSAHARFGRGTGHRANLNLGDCFSYALARTRNLPLLFKGDDFIHTDIVPALGPV</sequence>
<feature type="binding site" evidence="8">
    <location>
        <position position="99"/>
    </location>
    <ligand>
        <name>Mg(2+)</name>
        <dbReference type="ChEBI" id="CHEBI:18420"/>
    </ligand>
</feature>
<comment type="caution">
    <text evidence="10">The sequence shown here is derived from an EMBL/GenBank/DDBJ whole genome shotgun (WGS) entry which is preliminary data.</text>
</comment>
<evidence type="ECO:0000256" key="6">
    <source>
        <dbReference type="ARBA" id="ARBA00022842"/>
    </source>
</evidence>
<feature type="binding site" evidence="8">
    <location>
        <position position="4"/>
    </location>
    <ligand>
        <name>Mg(2+)</name>
        <dbReference type="ChEBI" id="CHEBI:18420"/>
    </ligand>
</feature>
<dbReference type="InterPro" id="IPR022907">
    <property type="entry name" value="VapC_family"/>
</dbReference>
<dbReference type="CDD" id="cd09871">
    <property type="entry name" value="PIN_MtVapC28-VapC30-like"/>
    <property type="match status" value="1"/>
</dbReference>
<dbReference type="InterPro" id="IPR050556">
    <property type="entry name" value="Type_II_TA_system_RNase"/>
</dbReference>
<evidence type="ECO:0000256" key="8">
    <source>
        <dbReference type="HAMAP-Rule" id="MF_00265"/>
    </source>
</evidence>
<dbReference type="OrthoDB" id="32625at2"/>
<dbReference type="GO" id="GO:0090729">
    <property type="term" value="F:toxin activity"/>
    <property type="evidence" value="ECO:0007669"/>
    <property type="project" value="UniProtKB-KW"/>
</dbReference>
<dbReference type="EC" id="3.1.-.-" evidence="8"/>
<organism evidence="10 11">
    <name type="scientific">Manganibacter manganicus</name>
    <dbReference type="NCBI Taxonomy" id="1873176"/>
    <lineage>
        <taxon>Bacteria</taxon>
        <taxon>Pseudomonadati</taxon>
        <taxon>Pseudomonadota</taxon>
        <taxon>Alphaproteobacteria</taxon>
        <taxon>Hyphomicrobiales</taxon>
        <taxon>Phyllobacteriaceae</taxon>
        <taxon>Manganibacter</taxon>
    </lineage>
</organism>
<dbReference type="Pfam" id="PF01850">
    <property type="entry name" value="PIN"/>
    <property type="match status" value="1"/>
</dbReference>
<evidence type="ECO:0000256" key="3">
    <source>
        <dbReference type="ARBA" id="ARBA00022722"/>
    </source>
</evidence>
<keyword evidence="11" id="KW-1185">Reference proteome</keyword>
<keyword evidence="3 8" id="KW-0540">Nuclease</keyword>
<evidence type="ECO:0000256" key="7">
    <source>
        <dbReference type="ARBA" id="ARBA00038093"/>
    </source>
</evidence>
<gene>
    <name evidence="8" type="primary">vapC</name>
    <name evidence="10" type="ORF">BFN67_15730</name>
</gene>
<proteinExistence type="inferred from homology"/>
<comment type="function">
    <text evidence="8">Toxic component of a toxin-antitoxin (TA) system. An RNase.</text>
</comment>
<dbReference type="PANTHER" id="PTHR33653:SF1">
    <property type="entry name" value="RIBONUCLEASE VAPC2"/>
    <property type="match status" value="1"/>
</dbReference>
<keyword evidence="5 8" id="KW-0378">Hydrolase</keyword>
<evidence type="ECO:0000256" key="2">
    <source>
        <dbReference type="ARBA" id="ARBA00022649"/>
    </source>
</evidence>
<dbReference type="HAMAP" id="MF_00265">
    <property type="entry name" value="VapC_Nob1"/>
    <property type="match status" value="1"/>
</dbReference>
<reference evidence="10 11" key="1">
    <citation type="journal article" date="2016" name="Int. J. Syst. Evol. Microbiol.">
        <title>Pseudaminobacter manganicus sp. nov., isolated from sludge of a manganese mine.</title>
        <authorList>
            <person name="Li J."/>
            <person name="Huang J."/>
            <person name="Liao S."/>
            <person name="Wang G."/>
        </authorList>
    </citation>
    <scope>NUCLEOTIDE SEQUENCE [LARGE SCALE GENOMIC DNA]</scope>
    <source>
        <strain evidence="10 11">JH-7</strain>
    </source>
</reference>
<feature type="domain" description="PIN" evidence="9">
    <location>
        <begin position="1"/>
        <end position="124"/>
    </location>
</feature>
<dbReference type="Proteomes" id="UP000191905">
    <property type="component" value="Unassembled WGS sequence"/>
</dbReference>
<dbReference type="STRING" id="1873176.BFN67_15730"/>
<dbReference type="SUPFAM" id="SSF88723">
    <property type="entry name" value="PIN domain-like"/>
    <property type="match status" value="1"/>
</dbReference>
<accession>A0A1V8RSL4</accession>
<dbReference type="Gene3D" id="3.40.50.1010">
    <property type="entry name" value="5'-nuclease"/>
    <property type="match status" value="1"/>
</dbReference>
<keyword evidence="6 8" id="KW-0460">Magnesium</keyword>
<comment type="similarity">
    <text evidence="7 8">Belongs to the PINc/VapC protein family.</text>
</comment>
<comment type="cofactor">
    <cofactor evidence="1 8">
        <name>Mg(2+)</name>
        <dbReference type="ChEBI" id="CHEBI:18420"/>
    </cofactor>
</comment>
<name>A0A1V8RSL4_9HYPH</name>
<dbReference type="EMBL" id="MDET01000010">
    <property type="protein sequence ID" value="OQM76196.1"/>
    <property type="molecule type" value="Genomic_DNA"/>
</dbReference>
<dbReference type="GO" id="GO:0004540">
    <property type="term" value="F:RNA nuclease activity"/>
    <property type="evidence" value="ECO:0007669"/>
    <property type="project" value="InterPro"/>
</dbReference>
<dbReference type="PANTHER" id="PTHR33653">
    <property type="entry name" value="RIBONUCLEASE VAPC2"/>
    <property type="match status" value="1"/>
</dbReference>
<evidence type="ECO:0000313" key="10">
    <source>
        <dbReference type="EMBL" id="OQM76196.1"/>
    </source>
</evidence>
<evidence type="ECO:0000313" key="11">
    <source>
        <dbReference type="Proteomes" id="UP000191905"/>
    </source>
</evidence>
<evidence type="ECO:0000259" key="9">
    <source>
        <dbReference type="Pfam" id="PF01850"/>
    </source>
</evidence>
<keyword evidence="8" id="KW-0800">Toxin</keyword>
<evidence type="ECO:0000256" key="1">
    <source>
        <dbReference type="ARBA" id="ARBA00001946"/>
    </source>
</evidence>
<protein>
    <recommendedName>
        <fullName evidence="8">Ribonuclease VapC</fullName>
        <shortName evidence="8">RNase VapC</shortName>
        <ecNumber evidence="8">3.1.-.-</ecNumber>
    </recommendedName>
    <alternativeName>
        <fullName evidence="8">Toxin VapC</fullName>
    </alternativeName>
</protein>
<dbReference type="GO" id="GO:0016787">
    <property type="term" value="F:hydrolase activity"/>
    <property type="evidence" value="ECO:0007669"/>
    <property type="project" value="UniProtKB-KW"/>
</dbReference>
<dbReference type="AlphaFoldDB" id="A0A1V8RSL4"/>
<dbReference type="InterPro" id="IPR002716">
    <property type="entry name" value="PIN_dom"/>
</dbReference>
<dbReference type="GO" id="GO:0000287">
    <property type="term" value="F:magnesium ion binding"/>
    <property type="evidence" value="ECO:0007669"/>
    <property type="project" value="UniProtKB-UniRule"/>
</dbReference>
<keyword evidence="4 8" id="KW-0479">Metal-binding</keyword>
<dbReference type="InterPro" id="IPR029060">
    <property type="entry name" value="PIN-like_dom_sf"/>
</dbReference>
<keyword evidence="2 8" id="KW-1277">Toxin-antitoxin system</keyword>
<evidence type="ECO:0000256" key="4">
    <source>
        <dbReference type="ARBA" id="ARBA00022723"/>
    </source>
</evidence>
<evidence type="ECO:0000256" key="5">
    <source>
        <dbReference type="ARBA" id="ARBA00022801"/>
    </source>
</evidence>